<evidence type="ECO:0000313" key="2">
    <source>
        <dbReference type="Proteomes" id="UP000192721"/>
    </source>
</evidence>
<dbReference type="AlphaFoldDB" id="A0A1W0DBF8"/>
<comment type="caution">
    <text evidence="1">The sequence shown here is derived from an EMBL/GenBank/DDBJ whole genome shotgun (WGS) entry which is preliminary data.</text>
</comment>
<gene>
    <name evidence="1" type="ORF">B0T45_01815</name>
</gene>
<organism evidence="1 2">
    <name type="scientific">Chromobacterium haemolyticum</name>
    <dbReference type="NCBI Taxonomy" id="394935"/>
    <lineage>
        <taxon>Bacteria</taxon>
        <taxon>Pseudomonadati</taxon>
        <taxon>Pseudomonadota</taxon>
        <taxon>Betaproteobacteria</taxon>
        <taxon>Neisseriales</taxon>
        <taxon>Chromobacteriaceae</taxon>
        <taxon>Chromobacterium</taxon>
    </lineage>
</organism>
<proteinExistence type="predicted"/>
<reference evidence="1 2" key="1">
    <citation type="submission" date="2017-02" db="EMBL/GenBank/DDBJ databases">
        <title>Chromobacterium haemolyticum H5244.</title>
        <authorList>
            <person name="Gulvik C.A."/>
        </authorList>
    </citation>
    <scope>NUCLEOTIDE SEQUENCE [LARGE SCALE GENOMIC DNA]</scope>
    <source>
        <strain evidence="1 2">H5244</strain>
    </source>
</reference>
<dbReference type="Proteomes" id="UP000192721">
    <property type="component" value="Unassembled WGS sequence"/>
</dbReference>
<accession>A0A1W0DBF8</accession>
<dbReference type="EMBL" id="MUKV01000001">
    <property type="protein sequence ID" value="OQS44359.1"/>
    <property type="molecule type" value="Genomic_DNA"/>
</dbReference>
<sequence length="164" mass="17731">MPGGFVLSGVSCKLARERMHMLGGINDSTHHLYQDAPMRLPFVPVSHQTLDVLIPRYLNAPQAKEASALAKVLKACSNQAVERGSYADLGALRDAIAAEIKPLPASFGHKDLRLNAELQLALKGVDKRIASEQAHYRQQASYALQGYAADPDSSRRLLGARASA</sequence>
<name>A0A1W0DBF8_9NEIS</name>
<protein>
    <submittedName>
        <fullName evidence="1">Uncharacterized protein</fullName>
    </submittedName>
</protein>
<evidence type="ECO:0000313" key="1">
    <source>
        <dbReference type="EMBL" id="OQS44359.1"/>
    </source>
</evidence>